<evidence type="ECO:0000256" key="4">
    <source>
        <dbReference type="ARBA" id="ARBA00022746"/>
    </source>
</evidence>
<reference evidence="9" key="1">
    <citation type="submission" date="2020-05" db="EMBL/GenBank/DDBJ databases">
        <authorList>
            <person name="Chiriac C."/>
            <person name="Salcher M."/>
            <person name="Ghai R."/>
            <person name="Kavagutti S V."/>
        </authorList>
    </citation>
    <scope>NUCLEOTIDE SEQUENCE</scope>
</reference>
<dbReference type="EMBL" id="CAEZTF010000059">
    <property type="protein sequence ID" value="CAB4559157.1"/>
    <property type="molecule type" value="Genomic_DNA"/>
</dbReference>
<dbReference type="GO" id="GO:0045436">
    <property type="term" value="F:lycopene beta cyclase activity"/>
    <property type="evidence" value="ECO:0007669"/>
    <property type="project" value="UniProtKB-ARBA"/>
</dbReference>
<evidence type="ECO:0000313" key="9">
    <source>
        <dbReference type="EMBL" id="CAB4559157.1"/>
    </source>
</evidence>
<organism evidence="9">
    <name type="scientific">freshwater metagenome</name>
    <dbReference type="NCBI Taxonomy" id="449393"/>
    <lineage>
        <taxon>unclassified sequences</taxon>
        <taxon>metagenomes</taxon>
        <taxon>ecological metagenomes</taxon>
    </lineage>
</organism>
<dbReference type="GO" id="GO:0016120">
    <property type="term" value="P:carotene biosynthetic process"/>
    <property type="evidence" value="ECO:0007669"/>
    <property type="project" value="UniProtKB-ARBA"/>
</dbReference>
<proteinExistence type="predicted"/>
<comment type="subcellular location">
    <subcellularLocation>
        <location evidence="1">Membrane</location>
        <topology evidence="1">Multi-pass membrane protein</topology>
    </subcellularLocation>
</comment>
<comment type="pathway">
    <text evidence="2">Carotenoid biosynthesis.</text>
</comment>
<dbReference type="GO" id="GO:0016872">
    <property type="term" value="F:intramolecular lyase activity"/>
    <property type="evidence" value="ECO:0007669"/>
    <property type="project" value="InterPro"/>
</dbReference>
<keyword evidence="3 8" id="KW-0812">Transmembrane</keyword>
<dbReference type="GO" id="GO:0016117">
    <property type="term" value="P:carotenoid biosynthetic process"/>
    <property type="evidence" value="ECO:0007669"/>
    <property type="project" value="UniProtKB-KW"/>
</dbReference>
<feature type="transmembrane region" description="Helical" evidence="8">
    <location>
        <begin position="33"/>
        <end position="59"/>
    </location>
</feature>
<evidence type="ECO:0000256" key="3">
    <source>
        <dbReference type="ARBA" id="ARBA00022692"/>
    </source>
</evidence>
<dbReference type="GO" id="GO:0016020">
    <property type="term" value="C:membrane"/>
    <property type="evidence" value="ECO:0007669"/>
    <property type="project" value="UniProtKB-SubCell"/>
</dbReference>
<evidence type="ECO:0000256" key="6">
    <source>
        <dbReference type="ARBA" id="ARBA00023136"/>
    </source>
</evidence>
<dbReference type="NCBIfam" id="TIGR03462">
    <property type="entry name" value="CarR_dom_SF"/>
    <property type="match status" value="1"/>
</dbReference>
<keyword evidence="6 8" id="KW-0472">Membrane</keyword>
<sequence>MSFLYLLGLIFAIAGLALLDFRHKLAFAKNARYFCVILVAVAFFLTWDYAGISLGIFFRGETSLLSGFLISEELPLEEIFFLILLSYNALLLLKAFARFDKKRVKK</sequence>
<keyword evidence="5 8" id="KW-1133">Transmembrane helix</keyword>
<dbReference type="AlphaFoldDB" id="A0A6J6D5T4"/>
<evidence type="ECO:0000256" key="7">
    <source>
        <dbReference type="ARBA" id="ARBA00023235"/>
    </source>
</evidence>
<feature type="transmembrane region" description="Helical" evidence="8">
    <location>
        <begin position="6"/>
        <end position="21"/>
    </location>
</feature>
<keyword evidence="7" id="KW-0413">Isomerase</keyword>
<accession>A0A6J6D5T4</accession>
<evidence type="ECO:0000256" key="5">
    <source>
        <dbReference type="ARBA" id="ARBA00022989"/>
    </source>
</evidence>
<gene>
    <name evidence="9" type="ORF">UFOPK1618_00409</name>
</gene>
<protein>
    <submittedName>
        <fullName evidence="9">Unannotated protein</fullName>
    </submittedName>
</protein>
<evidence type="ECO:0000256" key="1">
    <source>
        <dbReference type="ARBA" id="ARBA00004141"/>
    </source>
</evidence>
<evidence type="ECO:0000256" key="8">
    <source>
        <dbReference type="SAM" id="Phobius"/>
    </source>
</evidence>
<dbReference type="InterPro" id="IPR017825">
    <property type="entry name" value="Lycopene_cyclase_dom"/>
</dbReference>
<name>A0A6J6D5T4_9ZZZZ</name>
<evidence type="ECO:0000256" key="2">
    <source>
        <dbReference type="ARBA" id="ARBA00004829"/>
    </source>
</evidence>
<feature type="transmembrane region" description="Helical" evidence="8">
    <location>
        <begin position="79"/>
        <end position="97"/>
    </location>
</feature>
<keyword evidence="4" id="KW-0125">Carotenoid biosynthesis</keyword>